<keyword evidence="1" id="KW-0433">Leucine-rich repeat</keyword>
<evidence type="ECO:0000256" key="2">
    <source>
        <dbReference type="ARBA" id="ARBA00022737"/>
    </source>
</evidence>
<protein>
    <submittedName>
        <fullName evidence="3">Uncharacterized protein</fullName>
    </submittedName>
</protein>
<keyword evidence="2" id="KW-0677">Repeat</keyword>
<proteinExistence type="predicted"/>
<sequence>MREQQEYFKQQQKYVILYFLQVILQQTDSTSNDTSTIQIKQLVQNYKKSIVSSLSLHLYILILKLIQYNKQYFQTQPLQTNQTDLLLKYSDSVFNSELELQNESDLRFISDLKINRLTLINCDNVNYDQIPSSVKQLIIKNKNEFDLTGIQTVQLQMLVVDKCKNFTLDKNKWEKMEILKLSNELPLSNQVQNLNNQQEEYQEMNLNQLTKLRQLCLKNIKITKFTAGEHITHLDLNYNKLTNIDTCKQMKELVRVNLQHNKIKCINALKSHAKIKELYINNNNIKSIKSLEENLNIEFLDASCNQICIINSLKLLQSLEYLFLNNNNISNISSLEDLIQMKHLEISNNELDDISSLKYLTDMTYLVLNNNLISSIETLDTLVNIETLQLHCNKIKTISTLNTLKYVTNIQIQNNNIYDISVIQELPLLQNFDASSNYIKDVSIIKNCLNLQVLNLENNLISQSPILCPQLQKLNLSNNKILRIENLVETEQIQSINLQSNYICEFQQLLKWKKADFKSICFQNVPDIDYLKLYQFEQLNQQFNQQVNLFVVDLQKQQQLSYKAFKDNYVKHQTEKYKNFQTLYFHKGLNTLGKSLTVQDDKMMLEFGFTQQYENCNRLIFLKCENISLSNPPLNINSLTLNNCNLKSLEGIQIMRTLVILNISDNVIENLDPLGSLINIQYLHANNNKIIYMDAALKLKNLTYINIMYNQISPKQIARITAKQIRQSFLSGQRVMLPKDLFIYRRYKAVNHSNNQLLQMKQRKSIITKYERVKTKYTTMLHENVVKLTIIANMFVHLVYELNLW</sequence>
<dbReference type="InterPro" id="IPR001611">
    <property type="entry name" value="Leu-rich_rpt"/>
</dbReference>
<dbReference type="Pfam" id="PF12799">
    <property type="entry name" value="LRR_4"/>
    <property type="match status" value="1"/>
</dbReference>
<dbReference type="PROSITE" id="PS51450">
    <property type="entry name" value="LRR"/>
    <property type="match status" value="7"/>
</dbReference>
<gene>
    <name evidence="4" type="ORF">HINF_LOCUS25722</name>
    <name evidence="3" type="ORF">HINF_LOCUS28352</name>
</gene>
<organism evidence="3">
    <name type="scientific">Hexamita inflata</name>
    <dbReference type="NCBI Taxonomy" id="28002"/>
    <lineage>
        <taxon>Eukaryota</taxon>
        <taxon>Metamonada</taxon>
        <taxon>Diplomonadida</taxon>
        <taxon>Hexamitidae</taxon>
        <taxon>Hexamitinae</taxon>
        <taxon>Hexamita</taxon>
    </lineage>
</organism>
<dbReference type="PANTHER" id="PTHR46652:SF3">
    <property type="entry name" value="LEUCINE-RICH REPEAT-CONTAINING PROTEIN 9"/>
    <property type="match status" value="1"/>
</dbReference>
<accession>A0AA86U7I4</accession>
<dbReference type="Proteomes" id="UP001642409">
    <property type="component" value="Unassembled WGS sequence"/>
</dbReference>
<dbReference type="AlphaFoldDB" id="A0AA86U7I4"/>
<evidence type="ECO:0000313" key="5">
    <source>
        <dbReference type="Proteomes" id="UP001642409"/>
    </source>
</evidence>
<dbReference type="SUPFAM" id="SSF52075">
    <property type="entry name" value="Outer arm dynein light chain 1"/>
    <property type="match status" value="1"/>
</dbReference>
<keyword evidence="5" id="KW-1185">Reference proteome</keyword>
<dbReference type="InterPro" id="IPR025875">
    <property type="entry name" value="Leu-rich_rpt_4"/>
</dbReference>
<dbReference type="EMBL" id="CATOUU010000681">
    <property type="protein sequence ID" value="CAI9940707.1"/>
    <property type="molecule type" value="Genomic_DNA"/>
</dbReference>
<name>A0AA86U7I4_9EUKA</name>
<reference evidence="4 5" key="2">
    <citation type="submission" date="2024-07" db="EMBL/GenBank/DDBJ databases">
        <authorList>
            <person name="Akdeniz Z."/>
        </authorList>
    </citation>
    <scope>NUCLEOTIDE SEQUENCE [LARGE SCALE GENOMIC DNA]</scope>
</reference>
<dbReference type="InterPro" id="IPR050836">
    <property type="entry name" value="SDS22/Internalin_LRR"/>
</dbReference>
<comment type="caution">
    <text evidence="3">The sequence shown here is derived from an EMBL/GenBank/DDBJ whole genome shotgun (WGS) entry which is preliminary data.</text>
</comment>
<evidence type="ECO:0000313" key="4">
    <source>
        <dbReference type="EMBL" id="CAL6016884.1"/>
    </source>
</evidence>
<dbReference type="InterPro" id="IPR032675">
    <property type="entry name" value="LRR_dom_sf"/>
</dbReference>
<dbReference type="SMART" id="SM00365">
    <property type="entry name" value="LRR_SD22"/>
    <property type="match status" value="6"/>
</dbReference>
<evidence type="ECO:0000256" key="1">
    <source>
        <dbReference type="ARBA" id="ARBA00022614"/>
    </source>
</evidence>
<dbReference type="Gene3D" id="3.80.10.10">
    <property type="entry name" value="Ribonuclease Inhibitor"/>
    <property type="match status" value="4"/>
</dbReference>
<dbReference type="SUPFAM" id="SSF52058">
    <property type="entry name" value="L domain-like"/>
    <property type="match status" value="2"/>
</dbReference>
<reference evidence="3" key="1">
    <citation type="submission" date="2023-06" db="EMBL/GenBank/DDBJ databases">
        <authorList>
            <person name="Kurt Z."/>
        </authorList>
    </citation>
    <scope>NUCLEOTIDE SEQUENCE</scope>
</reference>
<dbReference type="EMBL" id="CAXDID020000077">
    <property type="protein sequence ID" value="CAL6016884.1"/>
    <property type="molecule type" value="Genomic_DNA"/>
</dbReference>
<evidence type="ECO:0000313" key="3">
    <source>
        <dbReference type="EMBL" id="CAI9940707.1"/>
    </source>
</evidence>
<dbReference type="PANTHER" id="PTHR46652">
    <property type="entry name" value="LEUCINE-RICH REPEAT AND IQ DOMAIN-CONTAINING PROTEIN 1-RELATED"/>
    <property type="match status" value="1"/>
</dbReference>